<dbReference type="GO" id="GO:0004519">
    <property type="term" value="F:endonuclease activity"/>
    <property type="evidence" value="ECO:0007669"/>
    <property type="project" value="UniProtKB-KW"/>
</dbReference>
<reference evidence="10 11" key="1">
    <citation type="submission" date="2017-02" db="EMBL/GenBank/DDBJ databases">
        <authorList>
            <person name="Peterson S.W."/>
        </authorList>
    </citation>
    <scope>NUCLEOTIDE SEQUENCE [LARGE SCALE GENOMIC DNA]</scope>
    <source>
        <strain evidence="10 11">M1</strain>
    </source>
</reference>
<evidence type="ECO:0000256" key="2">
    <source>
        <dbReference type="ARBA" id="ARBA00022737"/>
    </source>
</evidence>
<keyword evidence="6" id="KW-0051">Antiviral defense</keyword>
<proteinExistence type="inferred from homology"/>
<dbReference type="NCBIfam" id="NF038188">
    <property type="entry name" value="cas13A_C2c2"/>
    <property type="match status" value="1"/>
</dbReference>
<sequence length="1291" mass="153499">MKITKIDGYEFRRNFKQGSIVKGNDENIKISDIPHCSLDIFLEKELRRRLLKGLKGEYKNKEKNDKDVKEINNKRMAVKKIIKNIGVKNCRIYFYYKNVRNIEKAVEQLNNFNYPEVNTEGKKITKEEIISYNFKKNSILEKLKFQKIITRLMSKKRLYGGTIFIVFKENNCLLRNMLNIEGLKKYYAQFQNKLQGSIDNNIITKFNNEVVIKDRNSFKYNLYNKLILNNGEFEAQLNEYRNKYDLEKLLKVINFILSCKAECQDPEIADIVSYIKENTQIGQKDLKENKEKINNDKYFKNRVIKKSLIGYQRNHDELQQARKEKSGLNYYDEEVIAYFNKYYPPKKTKNKKKRIPSNSCTLEINVSADQIHRKITNILKNKVVNAAIKSGQLNEFMTNNNKRIEEITSRDIEIIHIQDVFSRKLSSSITYAANAFRNEVFTKDMKKYLNIFGKNSITVNGYELKSYIGIDGIDKKSKNEEIKEYLTTMYNLNKSKSLDQIDKFIEDLKKLGFNLKALNDEDDWRKKITILKGFINEYPEYCRKYKKIEDYFNGGDFLVQDAYKNTSLNIILEFLDENGQLSKLRGENIYPFIRASIYAFRNTSFHYKNTIETQFISKEENGYYEDYKEAINSLKEDLKSRINDIPKIEIHKAYSNAVFRFFDEAKILEFYKENNLFYPKQNNKMPSFKSILKSYYGLKESKLKLGKDLLEQLVALDKLKGESKDIAFKQAQKYLLIKLYNTKYEEILEKIKELSSSYYDKKISKSNDVGNYKNIRKAIKNFKTENNQKYFLNLKSAVQKDKELAILRGKEEGFAFNIEKELTARAFYEVIKKEEYKFIFNSPREEKDIKESDIIKEYENNKVELEKLHINPSNDLIYAFYAMCLMLSKARISELYNNMVSYQQAYMKLADVEKEDIKIYENNNHFIMIDDALEVLRILLYSYKVSFKEGSKAKDNNDNIDENKYLKILEGFIEFTSKDNEEREIEKSELIKFNEVLDGRDQLYIQKDNKTLVKFGQIIEAYKENLLGRYKEYYKNNKIALDEVKRFNELEKDIGDITKEIDAKKEKMKKNSKNNNKTKKEYREKYKKKLEYIWLKNRILFNDVSKMNRLIIDVYSRLNGLIAVLEKDFVHLLKERNPTLRITKKTDIIDSFINNNSLNSIYHYSNKDYNPNGRSPNEQDKEIRNRFAHFHYLRDDKGSSVDFITQLNLLRRLLRIDRKLKNAVTKTVIKTFDKHGFNLVFEFENHEIKSYSLKRNKLTDKYLDNYINVYPNNDFMLEMIEKIIFKDCTKK</sequence>
<accession>A0A1T5MQV2</accession>
<evidence type="ECO:0000256" key="3">
    <source>
        <dbReference type="ARBA" id="ARBA00022759"/>
    </source>
</evidence>
<keyword evidence="11" id="KW-1185">Reference proteome</keyword>
<dbReference type="GO" id="GO:0051607">
    <property type="term" value="P:defense response to virus"/>
    <property type="evidence" value="ECO:0007669"/>
    <property type="project" value="UniProtKB-KW"/>
</dbReference>
<keyword evidence="3" id="KW-0255">Endonuclease</keyword>
<keyword evidence="9" id="KW-0175">Coiled coil</keyword>
<dbReference type="InterPro" id="IPR053395">
    <property type="entry name" value="Cas13a_endoribonuclease"/>
</dbReference>
<comment type="similarity">
    <text evidence="7">Belongs to the CRISPR-associated endoribonuclease Cas13a family.</text>
</comment>
<evidence type="ECO:0000313" key="10">
    <source>
        <dbReference type="EMBL" id="SKC90414.1"/>
    </source>
</evidence>
<evidence type="ECO:0000313" key="11">
    <source>
        <dbReference type="Proteomes" id="UP000190285"/>
    </source>
</evidence>
<evidence type="ECO:0000256" key="9">
    <source>
        <dbReference type="SAM" id="Coils"/>
    </source>
</evidence>
<dbReference type="OrthoDB" id="2014529at2"/>
<dbReference type="GO" id="GO:0003723">
    <property type="term" value="F:RNA binding"/>
    <property type="evidence" value="ECO:0007669"/>
    <property type="project" value="UniProtKB-KW"/>
</dbReference>
<keyword evidence="1" id="KW-0540">Nuclease</keyword>
<keyword evidence="5" id="KW-0694">RNA-binding</keyword>
<evidence type="ECO:0000256" key="8">
    <source>
        <dbReference type="ARBA" id="ARBA00044792"/>
    </source>
</evidence>
<dbReference type="RefSeq" id="WP_079495749.1">
    <property type="nucleotide sequence ID" value="NZ_FUZT01000022.1"/>
</dbReference>
<keyword evidence="4" id="KW-0378">Hydrolase</keyword>
<evidence type="ECO:0000256" key="6">
    <source>
        <dbReference type="ARBA" id="ARBA00023118"/>
    </source>
</evidence>
<dbReference type="STRING" id="36842.SAMN02194393_05158"/>
<evidence type="ECO:0000256" key="1">
    <source>
        <dbReference type="ARBA" id="ARBA00022722"/>
    </source>
</evidence>
<dbReference type="GO" id="GO:0016787">
    <property type="term" value="F:hydrolase activity"/>
    <property type="evidence" value="ECO:0007669"/>
    <property type="project" value="UniProtKB-KW"/>
</dbReference>
<feature type="coiled-coil region" evidence="9">
    <location>
        <begin position="1047"/>
        <end position="1085"/>
    </location>
</feature>
<gene>
    <name evidence="10" type="ORF">SAMN02194393_05158</name>
</gene>
<dbReference type="Proteomes" id="UP000190285">
    <property type="component" value="Unassembled WGS sequence"/>
</dbReference>
<name>A0A1T5MQV2_9FIRM</name>
<evidence type="ECO:0000256" key="7">
    <source>
        <dbReference type="ARBA" id="ARBA00044753"/>
    </source>
</evidence>
<keyword evidence="2" id="KW-0677">Repeat</keyword>
<evidence type="ECO:0000256" key="5">
    <source>
        <dbReference type="ARBA" id="ARBA00022884"/>
    </source>
</evidence>
<evidence type="ECO:0000256" key="4">
    <source>
        <dbReference type="ARBA" id="ARBA00022801"/>
    </source>
</evidence>
<dbReference type="EMBL" id="FUZT01000022">
    <property type="protein sequence ID" value="SKC90414.1"/>
    <property type="molecule type" value="Genomic_DNA"/>
</dbReference>
<protein>
    <recommendedName>
        <fullName evidence="8">CRISPR-associated endoribonuclease Cas13a</fullName>
    </recommendedName>
</protein>
<organism evidence="10 11">
    <name type="scientific">Maledivibacter halophilus</name>
    <dbReference type="NCBI Taxonomy" id="36842"/>
    <lineage>
        <taxon>Bacteria</taxon>
        <taxon>Bacillati</taxon>
        <taxon>Bacillota</taxon>
        <taxon>Clostridia</taxon>
        <taxon>Peptostreptococcales</taxon>
        <taxon>Caminicellaceae</taxon>
        <taxon>Maledivibacter</taxon>
    </lineage>
</organism>